<sequence length="2930" mass="346113">MVEDFCIEVEDINKQEEEKEKKKRIINMIGIIMYQMRRSLYEWAHLRTYFIIERIKKVMKIFIHFIIKYMEENIKNKEISKEDIQTITIIFKIGMEERFEIKYEDIIKLFNVKEFYNEMSSEGVIKLKEKRSKEEIKEDNNNILDKQIMKGLLNVDVTKTINKELEEKDIYGKIIEENQRIFNYEEKGIGKYFEYITIPIDNISERIKKNKEQNINNQNDIQMINKGIKEILIFIMNTFPKIEPTCIGYVGKVLVKITEIHDLLSEINYHDECENLVSIIYSIINIIGENIGNIVVETNMQAYCAAHLFQTLLPNTFSLKEFLKNINNTNECIDMPCLYPMAVALTFSREVFQKISNNKKFVVDESSYKNVSSISLKLKMYEVEFDALALQSNSVLSTIILSPGGKFLDIIFSLLLMSFLGIGYLEQELLREKKVVIKKEEEVKEKENKINKQKKIIGKLDISITNKENNKSSAFLKTPRNKTPRNTLTPRKSILSPRKEENKEMNDKKIKLDKIEKKEENNKEINYDITRSLPLYLSIFIFGESSNEELRKYVSKYFNAYHLDVIIFLTQIESNNIAIDSNERMYGPLVKDKESIMNLRSLCSSLVNYNWLSEQLMGYIIRKQNKEYPIQVPNELIIFLTRVWINRITNKKEGDKEDMQGINLWETMNKNIEKIIKEKEWKKGEVISQEYMIMMLLIYNSFKEENKKKFIIMIFNDIISIEMNKEMNKIILSRLCMMLKYMIEHFKENGNEIIEGVQKNILTKDIIINKSESLIYPNYMKYNQEALKEIKKKIEGTEYQNIEFYSLNQEDKYQDMINKIRRGILENNEKNGEIIQSILSKEEYCIFINKLLQLLQIKKVIKNEIGDMINEYLYHSIIELLTILPPSVNIIEKFQSKQTFSTNGINDGLIILIMWMNLFSYDINPIPKEVENNAKELFKDLMSILDTIGNITEERKEQGIHYESIIKIIIDTIKSHCWNDIMINGRIKEMEDEVEDKENIQVDEELLKRKKVIIKIKEEENTNNTLTQREILKKEINSINEIMYKEEEEEKPKEEEVVINNNKIRIIDNLPILPIQSFSEACNEICVKKPQILFDMITKILQKYSEMMKKGWKEYIEEKGINKEYSQIFIDIMYKGIDLNSIEHIIEELYSTPKEINEKKNIIKEIGTQQGIEMKEFIHPINYLIESIEYHPNINSKQGRIGMKQSLIESIILLIKEVCERNNINGNYQDSKIMKEIFKLSISYINKFIENEVLEVGKKLCGDTLSEPMMKQAILPIIDDFLEDFLIEYQSKKEEYKIVIPNIREYFKEMKRIIEDIEVQKQHGKVGGEMYYYQHKNYYREPNLITYFKCAKEITDKEVNEEIMNYIIELCNGNNTIKDEIETIIEGNGKEIFSKWGIQNIIGFNDNDNIFRIAESSTTIQFFKFINSIMKVNVITGQVNVNGVIEAFSQGIEEVFKKYPNYIGKYFKVITEYSLENGEFITILNTLNGWLEKLNKEYKEFNYKEIEGISSLLEEIQHIIMIIPKKEKKNETRNLIKKEEGNDDIIKREDKCSKKEYTEEFKQPMYHCYVCDIDCCNSCIKNCHEGHDTIYLGEITTICGCECKEEEDKKKDKKRSNDEGVKDKKQQAILRALNRDYTIPKLIKELIERIEETKEHYKEEKDRNQNVLKNKVMLQNEGIGIGYEESILIDKSYFKMKSSQNMRIVPMVSKGIIKQNLICCDDETLYYVRKGNEIEMNNIQKLLSLKGIERIENNEEDNVIEVPFEIINMICCPEENKKILVNGYRNAEIIIIGENEEEQQIELVMDSTDKDVFISCIEWIDKERIAITTRNSIKIFEINKINENNSSIIEPSIDYKIPQGEILSSVIIKTPIIRRIIISTTESELFYQDIPKSFDENNKEEIIQKEFIIKHEKELFIMKYLERENILILSKETLESYLIELNNKGESCNEVETLFETLPTYFVETSKNTMISNCQENKSIKSYKIMNNGLNYIKLYEKEEIGGICYSNKEQIIFIGICNGSLIRLKETEEIERINKLKPMRSNKQRFFEKIEYIKPEEYEIKEDIKRIIIPEGRIQLYHCNIKCTKEVIRGIKIYVGKKVPKQINFKERSYPIGEGERWYDIELRKKESLSSDNINISYCSTINEEDNISIEDIEIYGESKEEFNYEERKVIEEMKKEDNKEGKENNIFEECIKMGIEIIGIIYNITRSTKDRDEYKEDIINKVKEIYNKGYKGINKACQDTLKLLSVDEQTEQKIIERFKEINEEMINSNDNKEWNKCLLFIYDNQNKRPNILLKYLISNPRFIANFCNNVIDKYNELKPSIISILIKILLRNIEIIEISKNHYKQHFEVIKTIVLLPHQLSEMALITICQYFTEKKPRLKEIEYTIRSIIQENRIIAVEKQIEVKGGEIEFEYVENLKETLNVMVNNKNKGKEEKLQTITETKEMAINKIIDEREPIEMNEMIYGIINGILEIMNQIKEKNNIFGMMGVIFYWIITQKNYIIKEEYVDTLIDKMIEMIKENNEENSFIIIKLISCLLSSLDIEYYQQYTRNELTNTIYSFKQGILPKPSVSLSRTIAKSIIKNKKGIENEFYQLFKKEYTKVINGELKPESKGEKGIIHRKPISENNESMFDGIEMKIIENIMSTIYYLFNYKRDMEIKENNENIWNEPIRELVSKNEFHNISYSGKRMLYQFGGGAYAFHLKSDSEMYQQSIPKIIEIMNQLIKKQEVNNENEFKEEIHKIIRTSFKRPNLFQQYIREDNEIFLLMIELLSMNLHNNIIILLLQLLRSSFLINVDKTIREKPIKYGITQLQTIIEERQKVVEDLEKNKDSERIFVESICKDSHILHNIILSLLQLNDQLINVELTKLIESIGNLANQYQRDTLLNILWDCYPKFNTNSTLLSMISTISFLKAQGTLKIDHSINQYLN</sequence>
<feature type="coiled-coil region" evidence="1">
    <location>
        <begin position="429"/>
        <end position="456"/>
    </location>
</feature>
<protein>
    <submittedName>
        <fullName evidence="2">Uncharacterized protein</fullName>
    </submittedName>
</protein>
<dbReference type="VEuPathDB" id="AmoebaDB:EHI8A_051430"/>
<organism evidence="2 3">
    <name type="scientific">Entamoeba histolytica HM-1:IMSS-B</name>
    <dbReference type="NCBI Taxonomy" id="885319"/>
    <lineage>
        <taxon>Eukaryota</taxon>
        <taxon>Amoebozoa</taxon>
        <taxon>Evosea</taxon>
        <taxon>Archamoebae</taxon>
        <taxon>Mastigamoebida</taxon>
        <taxon>Entamoebidae</taxon>
        <taxon>Entamoeba</taxon>
    </lineage>
</organism>
<gene>
    <name evidence="2" type="ORF">EHI8A_051430</name>
</gene>
<dbReference type="SUPFAM" id="SSF48371">
    <property type="entry name" value="ARM repeat"/>
    <property type="match status" value="1"/>
</dbReference>
<dbReference type="Proteomes" id="UP000030781">
    <property type="component" value="Unassembled WGS sequence"/>
</dbReference>
<dbReference type="OrthoDB" id="30336at2759"/>
<accession>M3V0J8</accession>
<feature type="coiled-coil region" evidence="1">
    <location>
        <begin position="1643"/>
        <end position="1677"/>
    </location>
</feature>
<keyword evidence="1" id="KW-0175">Coiled coil</keyword>
<feature type="coiled-coil region" evidence="1">
    <location>
        <begin position="987"/>
        <end position="1049"/>
    </location>
</feature>
<evidence type="ECO:0000313" key="2">
    <source>
        <dbReference type="EMBL" id="EMH77927.1"/>
    </source>
</evidence>
<evidence type="ECO:0000256" key="1">
    <source>
        <dbReference type="SAM" id="Coils"/>
    </source>
</evidence>
<dbReference type="CDD" id="cd19671">
    <property type="entry name" value="UBR-box_UBR4_5_6_7"/>
    <property type="match status" value="1"/>
</dbReference>
<name>M3V0J8_ENTH1</name>
<reference evidence="2 3" key="1">
    <citation type="submission" date="2013-01" db="EMBL/GenBank/DDBJ databases">
        <authorList>
            <person name="Hannick L."/>
            <person name="Zafar N."/>
            <person name="Lorenzi H."/>
            <person name="Ali I.A."/>
            <person name="Petri W.P."/>
            <person name="Caler E."/>
        </authorList>
    </citation>
    <scope>NUCLEOTIDE SEQUENCE [LARGE SCALE GENOMIC DNA]</scope>
    <source>
        <strain evidence="3">HM3:IMSS-B</strain>
    </source>
</reference>
<dbReference type="InterPro" id="IPR016024">
    <property type="entry name" value="ARM-type_fold"/>
</dbReference>
<evidence type="ECO:0000313" key="3">
    <source>
        <dbReference type="Proteomes" id="UP000030781"/>
    </source>
</evidence>
<dbReference type="EMBL" id="KB609884">
    <property type="protein sequence ID" value="EMH77927.1"/>
    <property type="molecule type" value="Genomic_DNA"/>
</dbReference>
<proteinExistence type="predicted"/>